<feature type="repeat" description="TPR" evidence="1">
    <location>
        <begin position="136"/>
        <end position="169"/>
    </location>
</feature>
<dbReference type="InterPro" id="IPR019734">
    <property type="entry name" value="TPR_rpt"/>
</dbReference>
<dbReference type="Proteomes" id="UP001632038">
    <property type="component" value="Unassembled WGS sequence"/>
</dbReference>
<proteinExistence type="predicted"/>
<evidence type="ECO:0000313" key="3">
    <source>
        <dbReference type="EMBL" id="KAL3626737.1"/>
    </source>
</evidence>
<keyword evidence="2" id="KW-0175">Coiled coil</keyword>
<dbReference type="Pfam" id="PF13424">
    <property type="entry name" value="TPR_12"/>
    <property type="match status" value="1"/>
</dbReference>
<evidence type="ECO:0000256" key="1">
    <source>
        <dbReference type="PROSITE-ProRule" id="PRU00339"/>
    </source>
</evidence>
<evidence type="ECO:0000256" key="2">
    <source>
        <dbReference type="SAM" id="Coils"/>
    </source>
</evidence>
<dbReference type="Gene3D" id="1.25.40.10">
    <property type="entry name" value="Tetratricopeptide repeat domain"/>
    <property type="match status" value="1"/>
</dbReference>
<dbReference type="EMBL" id="JAVIJP010000046">
    <property type="protein sequence ID" value="KAL3626737.1"/>
    <property type="molecule type" value="Genomic_DNA"/>
</dbReference>
<dbReference type="SMART" id="SM00028">
    <property type="entry name" value="TPR"/>
    <property type="match status" value="3"/>
</dbReference>
<sequence>MLFNVQKKHLELAKDEKDLVEQQRASTQLAMKLAQTIKENPSCLRDSFLKEYIDAHNNPGMLEIDLDNLIKAEKILRRGLEICDEEEVIQNDDTRIRLHHNLGNVYLELRKWENAKDHIRKDILICERIGHCQGEAKGYVNLGELYYITQKYNEAISAYQKALELANSLEDERALANQIKQNTETVKEAMEVMSELKKEEHNLKKLERNTQMAGGTENERMRLLKQYASVDCVVEKSRIISFWIKVRHYGPLSSFLKYKSTLVLALNTKV</sequence>
<organism evidence="3 4">
    <name type="scientific">Castilleja foliolosa</name>
    <dbReference type="NCBI Taxonomy" id="1961234"/>
    <lineage>
        <taxon>Eukaryota</taxon>
        <taxon>Viridiplantae</taxon>
        <taxon>Streptophyta</taxon>
        <taxon>Embryophyta</taxon>
        <taxon>Tracheophyta</taxon>
        <taxon>Spermatophyta</taxon>
        <taxon>Magnoliopsida</taxon>
        <taxon>eudicotyledons</taxon>
        <taxon>Gunneridae</taxon>
        <taxon>Pentapetalae</taxon>
        <taxon>asterids</taxon>
        <taxon>lamiids</taxon>
        <taxon>Lamiales</taxon>
        <taxon>Orobanchaceae</taxon>
        <taxon>Pedicularideae</taxon>
        <taxon>Castillejinae</taxon>
        <taxon>Castilleja</taxon>
    </lineage>
</organism>
<dbReference type="InterPro" id="IPR011990">
    <property type="entry name" value="TPR-like_helical_dom_sf"/>
</dbReference>
<accession>A0ABD3CAY5</accession>
<dbReference type="PROSITE" id="PS50293">
    <property type="entry name" value="TPR_REGION"/>
    <property type="match status" value="1"/>
</dbReference>
<dbReference type="PANTHER" id="PTHR47684:SF1">
    <property type="entry name" value="PROTEIN TONSOKU"/>
    <property type="match status" value="1"/>
</dbReference>
<dbReference type="PANTHER" id="PTHR47684">
    <property type="entry name" value="PROTEIN TONSOKU"/>
    <property type="match status" value="1"/>
</dbReference>
<evidence type="ECO:0000313" key="4">
    <source>
        <dbReference type="Proteomes" id="UP001632038"/>
    </source>
</evidence>
<keyword evidence="4" id="KW-1185">Reference proteome</keyword>
<dbReference type="SUPFAM" id="SSF48452">
    <property type="entry name" value="TPR-like"/>
    <property type="match status" value="1"/>
</dbReference>
<gene>
    <name evidence="3" type="ORF">CASFOL_029480</name>
</gene>
<dbReference type="AlphaFoldDB" id="A0ABD3CAY5"/>
<dbReference type="InterPro" id="IPR044227">
    <property type="entry name" value="TONSOKU"/>
</dbReference>
<keyword evidence="1" id="KW-0802">TPR repeat</keyword>
<feature type="coiled-coil region" evidence="2">
    <location>
        <begin position="152"/>
        <end position="209"/>
    </location>
</feature>
<protein>
    <submittedName>
        <fullName evidence="3">Uncharacterized protein</fullName>
    </submittedName>
</protein>
<name>A0ABD3CAY5_9LAMI</name>
<comment type="caution">
    <text evidence="3">The sequence shown here is derived from an EMBL/GenBank/DDBJ whole genome shotgun (WGS) entry which is preliminary data.</text>
</comment>
<reference evidence="4" key="1">
    <citation type="journal article" date="2024" name="IScience">
        <title>Strigolactones Initiate the Formation of Haustorium-like Structures in Castilleja.</title>
        <authorList>
            <person name="Buerger M."/>
            <person name="Peterson D."/>
            <person name="Chory J."/>
        </authorList>
    </citation>
    <scope>NUCLEOTIDE SEQUENCE [LARGE SCALE GENOMIC DNA]</scope>
</reference>
<dbReference type="PROSITE" id="PS50005">
    <property type="entry name" value="TPR"/>
    <property type="match status" value="1"/>
</dbReference>